<keyword evidence="5" id="KW-0472">Membrane</keyword>
<keyword evidence="5" id="KW-0812">Transmembrane</keyword>
<keyword evidence="4" id="KW-0067">ATP-binding</keyword>
<evidence type="ECO:0000256" key="5">
    <source>
        <dbReference type="SAM" id="Phobius"/>
    </source>
</evidence>
<proteinExistence type="inferred from homology"/>
<reference evidence="6 7" key="1">
    <citation type="submission" date="2024-11" db="EMBL/GenBank/DDBJ databases">
        <title>Chromosome-level genome assembly of the freshwater bivalve Anodonta woodiana.</title>
        <authorList>
            <person name="Chen X."/>
        </authorList>
    </citation>
    <scope>NUCLEOTIDE SEQUENCE [LARGE SCALE GENOMIC DNA]</scope>
    <source>
        <strain evidence="6">MN2024</strain>
        <tissue evidence="6">Gills</tissue>
    </source>
</reference>
<dbReference type="EMBL" id="JBJQND010000006">
    <property type="protein sequence ID" value="KAL3874820.1"/>
    <property type="molecule type" value="Genomic_DNA"/>
</dbReference>
<evidence type="ECO:0000256" key="2">
    <source>
        <dbReference type="ARBA" id="ARBA00022801"/>
    </source>
</evidence>
<feature type="active site" description="Proton acceptor" evidence="3">
    <location>
        <position position="202"/>
    </location>
</feature>
<name>A0ABD3WLI5_SINWO</name>
<sequence length="453" mass="50449">MDMYGQKVLTMYQLRGRLIFLLIVIVIIFFLIVYLGLPNERKEVEDLELEFQPPSVHVLKSKFSRVTTRPQTSKSTEELYAVIFDAGSTGSRIHIFRFQVLSGGRLSLVNEIFEQVKPGLSAYADDPKKAADSLVSMINRALVEVPSHLQKTTPLSLKATAGLRLLPHGTADNILNEVTELLRGYPFHLPQNGIAIMDGEDEGIFSWMTVNFMLGTLSDGKDTVAAIDMGGGSTQVTLIPMFKETIEKSQADYIKNVSLFSKNYRMYTHSYLHLGLLSARFTLLGGDNMKGSENVELSSPCIPPGYSGHWSFGGQEYKIHGGKTHEFGYENCQHQTKSLVQNSIKPVEELGSRIIYIFSYFFDRALEAKLIDKDGGDITVGQFKEAAEAAFRNPDLANPFHSIDLTYLYSVLHHGYRLPRDKLLHLKKKINGVEVSWGLGAAFQLLSSVGLAG</sequence>
<keyword evidence="4" id="KW-0547">Nucleotide-binding</keyword>
<gene>
    <name evidence="6" type="ORF">ACJMK2_037783</name>
</gene>
<keyword evidence="2" id="KW-0378">Hydrolase</keyword>
<comment type="similarity">
    <text evidence="1">Belongs to the GDA1/CD39 NTPase family.</text>
</comment>
<evidence type="ECO:0000256" key="4">
    <source>
        <dbReference type="PIRSR" id="PIRSR600407-2"/>
    </source>
</evidence>
<evidence type="ECO:0000313" key="6">
    <source>
        <dbReference type="EMBL" id="KAL3874820.1"/>
    </source>
</evidence>
<dbReference type="GO" id="GO:0016787">
    <property type="term" value="F:hydrolase activity"/>
    <property type="evidence" value="ECO:0007669"/>
    <property type="project" value="UniProtKB-KW"/>
</dbReference>
<dbReference type="InterPro" id="IPR000407">
    <property type="entry name" value="GDA1_CD39_NTPase"/>
</dbReference>
<accession>A0ABD3WLI5</accession>
<organism evidence="6 7">
    <name type="scientific">Sinanodonta woodiana</name>
    <name type="common">Chinese pond mussel</name>
    <name type="synonym">Anodonta woodiana</name>
    <dbReference type="NCBI Taxonomy" id="1069815"/>
    <lineage>
        <taxon>Eukaryota</taxon>
        <taxon>Metazoa</taxon>
        <taxon>Spiralia</taxon>
        <taxon>Lophotrochozoa</taxon>
        <taxon>Mollusca</taxon>
        <taxon>Bivalvia</taxon>
        <taxon>Autobranchia</taxon>
        <taxon>Heteroconchia</taxon>
        <taxon>Palaeoheterodonta</taxon>
        <taxon>Unionida</taxon>
        <taxon>Unionoidea</taxon>
        <taxon>Unionidae</taxon>
        <taxon>Unioninae</taxon>
        <taxon>Sinanodonta</taxon>
    </lineage>
</organism>
<evidence type="ECO:0000256" key="1">
    <source>
        <dbReference type="ARBA" id="ARBA00009283"/>
    </source>
</evidence>
<evidence type="ECO:0000256" key="3">
    <source>
        <dbReference type="PIRSR" id="PIRSR600407-1"/>
    </source>
</evidence>
<keyword evidence="7" id="KW-1185">Reference proteome</keyword>
<dbReference type="Gene3D" id="3.30.420.40">
    <property type="match status" value="1"/>
</dbReference>
<protein>
    <recommendedName>
        <fullName evidence="8">Ectonucleoside triphosphate diphosphohydrolase 5</fullName>
    </recommendedName>
</protein>
<dbReference type="CDD" id="cd24046">
    <property type="entry name" value="ASKHA_NBD_NTPDase5-like"/>
    <property type="match status" value="1"/>
</dbReference>
<evidence type="ECO:0008006" key="8">
    <source>
        <dbReference type="Google" id="ProtNLM"/>
    </source>
</evidence>
<feature type="transmembrane region" description="Helical" evidence="5">
    <location>
        <begin position="18"/>
        <end position="37"/>
    </location>
</feature>
<dbReference type="Gene3D" id="3.30.420.150">
    <property type="entry name" value="Exopolyphosphatase. Domain 2"/>
    <property type="match status" value="1"/>
</dbReference>
<dbReference type="PANTHER" id="PTHR11782:SF127">
    <property type="entry name" value="NTPASE, ISOFORM F"/>
    <property type="match status" value="1"/>
</dbReference>
<comment type="caution">
    <text evidence="6">The sequence shown here is derived from an EMBL/GenBank/DDBJ whole genome shotgun (WGS) entry which is preliminary data.</text>
</comment>
<evidence type="ECO:0000313" key="7">
    <source>
        <dbReference type="Proteomes" id="UP001634394"/>
    </source>
</evidence>
<dbReference type="PANTHER" id="PTHR11782">
    <property type="entry name" value="ADENOSINE/GUANOSINE DIPHOSPHATASE"/>
    <property type="match status" value="1"/>
</dbReference>
<feature type="binding site" evidence="4">
    <location>
        <begin position="231"/>
        <end position="235"/>
    </location>
    <ligand>
        <name>ATP</name>
        <dbReference type="ChEBI" id="CHEBI:30616"/>
    </ligand>
</feature>
<dbReference type="Proteomes" id="UP001634394">
    <property type="component" value="Unassembled WGS sequence"/>
</dbReference>
<keyword evidence="5" id="KW-1133">Transmembrane helix</keyword>
<dbReference type="Pfam" id="PF01150">
    <property type="entry name" value="GDA1_CD39"/>
    <property type="match status" value="2"/>
</dbReference>
<dbReference type="AlphaFoldDB" id="A0ABD3WLI5"/>